<feature type="transmembrane region" description="Helical" evidence="9">
    <location>
        <begin position="100"/>
        <end position="122"/>
    </location>
</feature>
<keyword evidence="11" id="KW-0378">Hydrolase</keyword>
<dbReference type="PANTHER" id="PTHR45772">
    <property type="entry name" value="CONSERVED COMPONENT OF ABC TRANSPORTER FOR NATURAL AMINO ACIDS-RELATED"/>
    <property type="match status" value="1"/>
</dbReference>
<feature type="transmembrane region" description="Helical" evidence="9">
    <location>
        <begin position="235"/>
        <end position="255"/>
    </location>
</feature>
<feature type="transmembrane region" description="Helical" evidence="9">
    <location>
        <begin position="306"/>
        <end position="324"/>
    </location>
</feature>
<dbReference type="GO" id="GO:0005886">
    <property type="term" value="C:plasma membrane"/>
    <property type="evidence" value="ECO:0007669"/>
    <property type="project" value="UniProtKB-SubCell"/>
</dbReference>
<dbReference type="AlphaFoldDB" id="A0A448IE76"/>
<dbReference type="GO" id="GO:0015658">
    <property type="term" value="F:branched-chain amino acid transmembrane transporter activity"/>
    <property type="evidence" value="ECO:0007669"/>
    <property type="project" value="InterPro"/>
</dbReference>
<dbReference type="SMART" id="SM00382">
    <property type="entry name" value="AAA"/>
    <property type="match status" value="1"/>
</dbReference>
<keyword evidence="3" id="KW-1003">Cell membrane</keyword>
<feature type="transmembrane region" description="Helical" evidence="9">
    <location>
        <begin position="71"/>
        <end position="93"/>
    </location>
</feature>
<dbReference type="EMBL" id="LR134355">
    <property type="protein sequence ID" value="VEG50793.1"/>
    <property type="molecule type" value="Genomic_DNA"/>
</dbReference>
<feature type="transmembrane region" description="Helical" evidence="9">
    <location>
        <begin position="181"/>
        <end position="204"/>
    </location>
</feature>
<protein>
    <submittedName>
        <fullName evidence="11">ABC transporter ATP-binding protein</fullName>
        <ecNumber evidence="11">3.6.3.-</ecNumber>
    </submittedName>
</protein>
<evidence type="ECO:0000256" key="7">
    <source>
        <dbReference type="ARBA" id="ARBA00022989"/>
    </source>
</evidence>
<evidence type="ECO:0000256" key="6">
    <source>
        <dbReference type="ARBA" id="ARBA00022840"/>
    </source>
</evidence>
<proteinExistence type="predicted"/>
<feature type="transmembrane region" description="Helical" evidence="9">
    <location>
        <begin position="17"/>
        <end position="35"/>
    </location>
</feature>
<evidence type="ECO:0000256" key="4">
    <source>
        <dbReference type="ARBA" id="ARBA00022692"/>
    </source>
</evidence>
<evidence type="ECO:0000256" key="5">
    <source>
        <dbReference type="ARBA" id="ARBA00022741"/>
    </source>
</evidence>
<dbReference type="SUPFAM" id="SSF52540">
    <property type="entry name" value="P-loop containing nucleoside triphosphate hydrolases"/>
    <property type="match status" value="1"/>
</dbReference>
<dbReference type="CDD" id="cd06581">
    <property type="entry name" value="TM_PBP1_LivM_like"/>
    <property type="match status" value="1"/>
</dbReference>
<dbReference type="InterPro" id="IPR003439">
    <property type="entry name" value="ABC_transporter-like_ATP-bd"/>
</dbReference>
<dbReference type="GO" id="GO:0016887">
    <property type="term" value="F:ATP hydrolysis activity"/>
    <property type="evidence" value="ECO:0007669"/>
    <property type="project" value="InterPro"/>
</dbReference>
<keyword evidence="5" id="KW-0547">Nucleotide-binding</keyword>
<dbReference type="GO" id="GO:0005524">
    <property type="term" value="F:ATP binding"/>
    <property type="evidence" value="ECO:0007669"/>
    <property type="project" value="UniProtKB-KW"/>
</dbReference>
<evidence type="ECO:0000313" key="12">
    <source>
        <dbReference type="Proteomes" id="UP000282551"/>
    </source>
</evidence>
<gene>
    <name evidence="11" type="primary">lptB_5</name>
    <name evidence="11" type="ORF">NCTC10485_05113</name>
</gene>
<dbReference type="PANTHER" id="PTHR45772:SF2">
    <property type="entry name" value="ABC TRANSPORTER ATP-BINDING PROTEIN"/>
    <property type="match status" value="1"/>
</dbReference>
<organism evidence="11 12">
    <name type="scientific">Mycolicibacterium chitae</name>
    <name type="common">Mycobacterium chitae</name>
    <dbReference type="NCBI Taxonomy" id="1792"/>
    <lineage>
        <taxon>Bacteria</taxon>
        <taxon>Bacillati</taxon>
        <taxon>Actinomycetota</taxon>
        <taxon>Actinomycetes</taxon>
        <taxon>Mycobacteriales</taxon>
        <taxon>Mycobacteriaceae</taxon>
        <taxon>Mycolicibacterium</taxon>
    </lineage>
</organism>
<dbReference type="Pfam" id="PF02653">
    <property type="entry name" value="BPD_transp_2"/>
    <property type="match status" value="1"/>
</dbReference>
<evidence type="ECO:0000256" key="8">
    <source>
        <dbReference type="ARBA" id="ARBA00023136"/>
    </source>
</evidence>
<evidence type="ECO:0000313" key="11">
    <source>
        <dbReference type="EMBL" id="VEG50793.1"/>
    </source>
</evidence>
<dbReference type="PROSITE" id="PS50893">
    <property type="entry name" value="ABC_TRANSPORTER_2"/>
    <property type="match status" value="1"/>
</dbReference>
<name>A0A448IE76_MYCCI</name>
<comment type="subcellular location">
    <subcellularLocation>
        <location evidence="1">Cell membrane</location>
        <topology evidence="1">Multi-pass membrane protein</topology>
    </subcellularLocation>
</comment>
<dbReference type="EC" id="3.6.3.-" evidence="11"/>
<dbReference type="Pfam" id="PF00005">
    <property type="entry name" value="ABC_tran"/>
    <property type="match status" value="1"/>
</dbReference>
<keyword evidence="8 9" id="KW-0472">Membrane</keyword>
<evidence type="ECO:0000256" key="2">
    <source>
        <dbReference type="ARBA" id="ARBA00022448"/>
    </source>
</evidence>
<evidence type="ECO:0000259" key="10">
    <source>
        <dbReference type="PROSITE" id="PS50893"/>
    </source>
</evidence>
<dbReference type="InterPro" id="IPR027417">
    <property type="entry name" value="P-loop_NTPase"/>
</dbReference>
<evidence type="ECO:0000256" key="1">
    <source>
        <dbReference type="ARBA" id="ARBA00004651"/>
    </source>
</evidence>
<evidence type="ECO:0000256" key="9">
    <source>
        <dbReference type="SAM" id="Phobius"/>
    </source>
</evidence>
<keyword evidence="4 9" id="KW-0812">Transmembrane</keyword>
<feature type="transmembrane region" description="Helical" evidence="9">
    <location>
        <begin position="47"/>
        <end position="65"/>
    </location>
</feature>
<evidence type="ECO:0000256" key="3">
    <source>
        <dbReference type="ARBA" id="ARBA00022475"/>
    </source>
</evidence>
<reference evidence="11 12" key="1">
    <citation type="submission" date="2018-12" db="EMBL/GenBank/DDBJ databases">
        <authorList>
            <consortium name="Pathogen Informatics"/>
        </authorList>
    </citation>
    <scope>NUCLEOTIDE SEQUENCE [LARGE SCALE GENOMIC DNA]</scope>
    <source>
        <strain evidence="11 12">NCTC10485</strain>
    </source>
</reference>
<dbReference type="InterPro" id="IPR043428">
    <property type="entry name" value="LivM-like"/>
</dbReference>
<keyword evidence="6 11" id="KW-0067">ATP-binding</keyword>
<dbReference type="InterPro" id="IPR003593">
    <property type="entry name" value="AAA+_ATPase"/>
</dbReference>
<feature type="domain" description="ABC transporter" evidence="10">
    <location>
        <begin position="372"/>
        <end position="602"/>
    </location>
</feature>
<keyword evidence="12" id="KW-1185">Reference proteome</keyword>
<feature type="transmembrane region" description="Helical" evidence="9">
    <location>
        <begin position="275"/>
        <end position="294"/>
    </location>
</feature>
<sequence>MRTFEVRWRTLLDPRGAWSRSWLSVAISIVVVLVLSQTVSQFELRQWTSWLALTVLTLSLVWVWGHAGVFSFGQVLFFGIGAYAYGAGSINLVDRTGETLTSLLIGMVAALVVAAVLGYFLFYGDVSGVYVAIATLAATLVAFTLMASTADPIYAIGDARLGGYNGMSGIAPITLPGGHELAIAQLFVFTAITAILVAFGVLALQRSAFGRGARAVRENETRTTLVGFDTRRHKLLVFVIGGAIAGLAGGLYAAWGGFADPSLFGLEQATLVVAWSLVGGRTSVLGAFVGVFGLQQLTTSVTSTGTNVTPLVVGAVLILIVLVLPRGVIPTLADQLTAWRRRAAPTVPSEKTLPVDERELPPAALTGQARSLRAEKVEKAFGGVKAVAGVDWSIAGPGVEALLGPNGAGKSTLFNLFAGSYTPTAGKVYLDDLDISRWRPDRRTRAGMSIKRQVPSLFGGLSTHENLWLAAYGSGKSAAESARVADQFVRWLGPAADVEEVQVLAHGQQQWLDIAMALAASPSVLLLDEPTAGMGREESSQIARVARQLGERIPVIVVEHDMEFVEELGAPITVLDRGRTLARGTLEEIKNNDDVLEVYLGRTVSTER</sequence>
<accession>A0A448IE76</accession>
<dbReference type="Proteomes" id="UP000282551">
    <property type="component" value="Chromosome"/>
</dbReference>
<dbReference type="InterPro" id="IPR051120">
    <property type="entry name" value="ABC_AA/LPS_Transport"/>
</dbReference>
<dbReference type="Gene3D" id="3.40.50.300">
    <property type="entry name" value="P-loop containing nucleotide triphosphate hydrolases"/>
    <property type="match status" value="1"/>
</dbReference>
<dbReference type="OrthoDB" id="3396710at2"/>
<keyword evidence="2" id="KW-0813">Transport</keyword>
<dbReference type="InterPro" id="IPR001851">
    <property type="entry name" value="ABC_transp_permease"/>
</dbReference>
<keyword evidence="7 9" id="KW-1133">Transmembrane helix</keyword>
<feature type="transmembrane region" description="Helical" evidence="9">
    <location>
        <begin position="128"/>
        <end position="147"/>
    </location>
</feature>